<evidence type="ECO:0000256" key="3">
    <source>
        <dbReference type="ARBA" id="ARBA00005065"/>
    </source>
</evidence>
<evidence type="ECO:0000256" key="7">
    <source>
        <dbReference type="ARBA" id="ARBA00022642"/>
    </source>
</evidence>
<dbReference type="GO" id="GO:0046872">
    <property type="term" value="F:metal ion binding"/>
    <property type="evidence" value="ECO:0007669"/>
    <property type="project" value="UniProtKB-KW"/>
</dbReference>
<reference evidence="16" key="1">
    <citation type="submission" date="2017-09" db="EMBL/GenBank/DDBJ databases">
        <authorList>
            <person name="Varghese N."/>
            <person name="Submissions S."/>
        </authorList>
    </citation>
    <scope>NUCLEOTIDE SEQUENCE [LARGE SCALE GENOMIC DNA]</scope>
    <source>
        <strain evidence="16">DSM 29961</strain>
    </source>
</reference>
<keyword evidence="10 14" id="KW-0408">Iron</keyword>
<dbReference type="Proteomes" id="UP000219452">
    <property type="component" value="Unassembled WGS sequence"/>
</dbReference>
<comment type="function">
    <text evidence="1 14">Catalyzes the condensation of iminoaspartate with dihydroxyacetone phosphate to form quinolinate.</text>
</comment>
<accession>A0A286FXS3</accession>
<dbReference type="EC" id="2.5.1.72" evidence="4 14"/>
<keyword evidence="7 14" id="KW-0662">Pyridine nucleotide biosynthesis</keyword>
<keyword evidence="16" id="KW-1185">Reference proteome</keyword>
<comment type="catalytic activity">
    <reaction evidence="12">
        <text>iminosuccinate + dihydroxyacetone phosphate = quinolinate + phosphate + 2 H2O + H(+)</text>
        <dbReference type="Rhea" id="RHEA:25888"/>
        <dbReference type="ChEBI" id="CHEBI:15377"/>
        <dbReference type="ChEBI" id="CHEBI:15378"/>
        <dbReference type="ChEBI" id="CHEBI:29959"/>
        <dbReference type="ChEBI" id="CHEBI:43474"/>
        <dbReference type="ChEBI" id="CHEBI:57642"/>
        <dbReference type="ChEBI" id="CHEBI:77875"/>
        <dbReference type="EC" id="2.5.1.72"/>
    </reaction>
    <physiologicalReaction direction="left-to-right" evidence="12">
        <dbReference type="Rhea" id="RHEA:25889"/>
    </physiologicalReaction>
</comment>
<dbReference type="Gene3D" id="3.40.50.10800">
    <property type="entry name" value="NadA-like"/>
    <property type="match status" value="3"/>
</dbReference>
<dbReference type="InterPro" id="IPR036094">
    <property type="entry name" value="NadA_sf"/>
</dbReference>
<feature type="binding site" evidence="14">
    <location>
        <position position="146"/>
    </location>
    <ligand>
        <name>[4Fe-4S] cluster</name>
        <dbReference type="ChEBI" id="CHEBI:49883"/>
    </ligand>
</feature>
<keyword evidence="5 14" id="KW-0004">4Fe-4S</keyword>
<organism evidence="15 16">
    <name type="scientific">Spirosoma fluviale</name>
    <dbReference type="NCBI Taxonomy" id="1597977"/>
    <lineage>
        <taxon>Bacteria</taxon>
        <taxon>Pseudomonadati</taxon>
        <taxon>Bacteroidota</taxon>
        <taxon>Cytophagia</taxon>
        <taxon>Cytophagales</taxon>
        <taxon>Cytophagaceae</taxon>
        <taxon>Spirosoma</taxon>
    </lineage>
</organism>
<evidence type="ECO:0000256" key="11">
    <source>
        <dbReference type="ARBA" id="ARBA00023014"/>
    </source>
</evidence>
<comment type="cofactor">
    <cofactor evidence="14">
        <name>[4Fe-4S] cluster</name>
        <dbReference type="ChEBI" id="CHEBI:49883"/>
    </cofactor>
    <text evidence="14">Binds 1 [4Fe-4S] cluster per subunit.</text>
</comment>
<feature type="binding site" evidence="14">
    <location>
        <begin position="172"/>
        <end position="174"/>
    </location>
    <ligand>
        <name>iminosuccinate</name>
        <dbReference type="ChEBI" id="CHEBI:77875"/>
    </ligand>
</feature>
<dbReference type="NCBIfam" id="NF006878">
    <property type="entry name" value="PRK09375.1-2"/>
    <property type="match status" value="1"/>
</dbReference>
<dbReference type="Pfam" id="PF02445">
    <property type="entry name" value="NadA"/>
    <property type="match status" value="1"/>
</dbReference>
<evidence type="ECO:0000256" key="12">
    <source>
        <dbReference type="ARBA" id="ARBA00050125"/>
    </source>
</evidence>
<dbReference type="GO" id="GO:0005829">
    <property type="term" value="C:cytosol"/>
    <property type="evidence" value="ECO:0007669"/>
    <property type="project" value="TreeGrafter"/>
</dbReference>
<evidence type="ECO:0000256" key="6">
    <source>
        <dbReference type="ARBA" id="ARBA00022490"/>
    </source>
</evidence>
<evidence type="ECO:0000256" key="4">
    <source>
        <dbReference type="ARBA" id="ARBA00012669"/>
    </source>
</evidence>
<evidence type="ECO:0000256" key="2">
    <source>
        <dbReference type="ARBA" id="ARBA00004496"/>
    </source>
</evidence>
<dbReference type="InterPro" id="IPR003473">
    <property type="entry name" value="NadA"/>
</dbReference>
<dbReference type="HAMAP" id="MF_00568">
    <property type="entry name" value="NadA_type2"/>
    <property type="match status" value="1"/>
</dbReference>
<keyword evidence="8 14" id="KW-0808">Transferase</keyword>
<feature type="binding site" evidence="14">
    <location>
        <position position="84"/>
    </location>
    <ligand>
        <name>iminosuccinate</name>
        <dbReference type="ChEBI" id="CHEBI:77875"/>
    </ligand>
</feature>
<dbReference type="AlphaFoldDB" id="A0A286FXS3"/>
<feature type="binding site" evidence="14">
    <location>
        <position position="327"/>
    </location>
    <ligand>
        <name>[4Fe-4S] cluster</name>
        <dbReference type="ChEBI" id="CHEBI:49883"/>
    </ligand>
</feature>
<comment type="pathway">
    <text evidence="3 14">Cofactor biosynthesis; NAD(+) biosynthesis; quinolinate from iminoaspartate: step 1/1.</text>
</comment>
<evidence type="ECO:0000256" key="1">
    <source>
        <dbReference type="ARBA" id="ARBA00003791"/>
    </source>
</evidence>
<evidence type="ECO:0000256" key="14">
    <source>
        <dbReference type="HAMAP-Rule" id="MF_00568"/>
    </source>
</evidence>
<dbReference type="EMBL" id="OCNH01000002">
    <property type="protein sequence ID" value="SOD88091.1"/>
    <property type="molecule type" value="Genomic_DNA"/>
</dbReference>
<name>A0A286FXS3_9BACT</name>
<dbReference type="InterPro" id="IPR023066">
    <property type="entry name" value="Quinolinate_synth_type2"/>
</dbReference>
<sequence>MRLTHTVHQAVAASTESTGGLADNVTFCPHSLFSLKPLVKPSMEALLEEVQRVGYVNKPVAEDIDLVAEINRLKKEKNAVILAHYYVDGAIQDIADYIGDSLGLSQQAAATPADMIVFCGVHFMGETAKILSPEKKVVIPDLNAGCSLADSAPADKFAAFKAQYPDHIVLSYINCSAEIKALSDIIVTSSNALKIVESLPKDQKIIFAPDANLGRFVSKKTGRDMVLWDGACIVHIDISLEKLHKLRVDYPEAKFIAHPECQEHILSEADFVGSTTALLKYVVDSPEQTFIVGTEAGILHKMKQAVPHKKIIPAPATQNNTCACSECPYMKMNTMEKVYNAMLYEQPEIIVPEVVRLKAYESVARMLELSK</sequence>
<feature type="binding site" evidence="14">
    <location>
        <position position="101"/>
    </location>
    <ligand>
        <name>iminosuccinate</name>
        <dbReference type="ChEBI" id="CHEBI:77875"/>
    </ligand>
</feature>
<comment type="similarity">
    <text evidence="14">Belongs to the quinolinate synthase family. Type 2 subfamily.</text>
</comment>
<feature type="binding site" evidence="14">
    <location>
        <position position="275"/>
    </location>
    <ligand>
        <name>iminosuccinate</name>
        <dbReference type="ChEBI" id="CHEBI:77875"/>
    </ligand>
</feature>
<keyword evidence="11 14" id="KW-0411">Iron-sulfur</keyword>
<evidence type="ECO:0000256" key="8">
    <source>
        <dbReference type="ARBA" id="ARBA00022679"/>
    </source>
</evidence>
<evidence type="ECO:0000256" key="9">
    <source>
        <dbReference type="ARBA" id="ARBA00022723"/>
    </source>
</evidence>
<dbReference type="NCBIfam" id="TIGR00550">
    <property type="entry name" value="nadA"/>
    <property type="match status" value="1"/>
</dbReference>
<dbReference type="GO" id="GO:0008987">
    <property type="term" value="F:quinolinate synthetase A activity"/>
    <property type="evidence" value="ECO:0007669"/>
    <property type="project" value="UniProtKB-UniRule"/>
</dbReference>
<comment type="subcellular location">
    <subcellularLocation>
        <location evidence="2 14">Cytoplasm</location>
    </subcellularLocation>
</comment>
<dbReference type="GO" id="GO:0034628">
    <property type="term" value="P:'de novo' NAD+ biosynthetic process from L-aspartate"/>
    <property type="evidence" value="ECO:0007669"/>
    <property type="project" value="TreeGrafter"/>
</dbReference>
<dbReference type="FunFam" id="3.40.50.10800:FF:000003">
    <property type="entry name" value="Quinolinate synthase A"/>
    <property type="match status" value="1"/>
</dbReference>
<dbReference type="SUPFAM" id="SSF142754">
    <property type="entry name" value="NadA-like"/>
    <property type="match status" value="1"/>
</dbReference>
<evidence type="ECO:0000256" key="5">
    <source>
        <dbReference type="ARBA" id="ARBA00022485"/>
    </source>
</evidence>
<gene>
    <name evidence="14" type="primary">nadA</name>
    <name evidence="15" type="ORF">SAMN06269250_2493</name>
</gene>
<evidence type="ECO:0000313" key="16">
    <source>
        <dbReference type="Proteomes" id="UP000219452"/>
    </source>
</evidence>
<evidence type="ECO:0000256" key="13">
    <source>
        <dbReference type="ARBA" id="ARBA00073059"/>
    </source>
</evidence>
<dbReference type="FunFam" id="3.40.50.10800:FF:000001">
    <property type="entry name" value="Quinolinate synthase A"/>
    <property type="match status" value="1"/>
</dbReference>
<feature type="binding site" evidence="14">
    <location>
        <position position="189"/>
    </location>
    <ligand>
        <name>iminosuccinate</name>
        <dbReference type="ChEBI" id="CHEBI:77875"/>
    </ligand>
</feature>
<dbReference type="PANTHER" id="PTHR30573:SF0">
    <property type="entry name" value="QUINOLINATE SYNTHASE, CHLOROPLASTIC"/>
    <property type="match status" value="1"/>
</dbReference>
<keyword evidence="6 14" id="KW-0963">Cytoplasm</keyword>
<dbReference type="UniPathway" id="UPA00253">
    <property type="reaction ID" value="UER00327"/>
</dbReference>
<dbReference type="GO" id="GO:0051539">
    <property type="term" value="F:4 iron, 4 sulfur cluster binding"/>
    <property type="evidence" value="ECO:0007669"/>
    <property type="project" value="UniProtKB-KW"/>
</dbReference>
<protein>
    <recommendedName>
        <fullName evidence="13 14">Quinolinate synthase</fullName>
        <ecNumber evidence="4 14">2.5.1.72</ecNumber>
    </recommendedName>
</protein>
<keyword evidence="9 14" id="KW-0479">Metal-binding</keyword>
<dbReference type="PANTHER" id="PTHR30573">
    <property type="entry name" value="QUINOLINATE SYNTHETASE A"/>
    <property type="match status" value="1"/>
</dbReference>
<feature type="binding site" evidence="14">
    <location>
        <begin position="258"/>
        <end position="260"/>
    </location>
    <ligand>
        <name>iminosuccinate</name>
        <dbReference type="ChEBI" id="CHEBI:77875"/>
    </ligand>
</feature>
<feature type="binding site" evidence="14">
    <location>
        <position position="232"/>
    </location>
    <ligand>
        <name>[4Fe-4S] cluster</name>
        <dbReference type="ChEBI" id="CHEBI:49883"/>
    </ligand>
</feature>
<proteinExistence type="inferred from homology"/>
<evidence type="ECO:0000313" key="15">
    <source>
        <dbReference type="EMBL" id="SOD88091.1"/>
    </source>
</evidence>
<evidence type="ECO:0000256" key="10">
    <source>
        <dbReference type="ARBA" id="ARBA00023004"/>
    </source>
</evidence>